<dbReference type="Pfam" id="PF18044">
    <property type="entry name" value="zf-CCCH_4"/>
    <property type="match status" value="1"/>
</dbReference>
<evidence type="ECO:0000256" key="7">
    <source>
        <dbReference type="PROSITE-ProRule" id="PRU00723"/>
    </source>
</evidence>
<keyword evidence="4 7" id="KW-0863">Zinc-finger</keyword>
<gene>
    <name evidence="10" type="primary">LOC111292018</name>
</gene>
<feature type="zinc finger region" description="C3H1-type" evidence="7">
    <location>
        <begin position="60"/>
        <end position="87"/>
    </location>
</feature>
<feature type="domain" description="C3H1-type" evidence="8">
    <location>
        <begin position="60"/>
        <end position="87"/>
    </location>
</feature>
<dbReference type="PROSITE" id="PS50103">
    <property type="entry name" value="ZF_C3H1"/>
    <property type="match status" value="1"/>
</dbReference>
<dbReference type="SUPFAM" id="SSF50978">
    <property type="entry name" value="WD40 repeat-like"/>
    <property type="match status" value="1"/>
</dbReference>
<keyword evidence="5 7" id="KW-0862">Zinc</keyword>
<dbReference type="AlphaFoldDB" id="A0A6P5YHW2"/>
<dbReference type="Pfam" id="PF00400">
    <property type="entry name" value="WD40"/>
    <property type="match status" value="3"/>
</dbReference>
<evidence type="ECO:0000256" key="2">
    <source>
        <dbReference type="ARBA" id="ARBA00022723"/>
    </source>
</evidence>
<dbReference type="InterPro" id="IPR001680">
    <property type="entry name" value="WD40_rpt"/>
</dbReference>
<dbReference type="PANTHER" id="PTHR44489">
    <property type="match status" value="1"/>
</dbReference>
<dbReference type="SMART" id="SM00356">
    <property type="entry name" value="ZnF_C3H1"/>
    <property type="match status" value="1"/>
</dbReference>
<dbReference type="Gene3D" id="1.20.120.1350">
    <property type="entry name" value="Pneumovirus matrix protein 2 (M2), zinc-binding domain"/>
    <property type="match status" value="1"/>
</dbReference>
<dbReference type="PRINTS" id="PR00320">
    <property type="entry name" value="GPROTEINBRPT"/>
</dbReference>
<dbReference type="SUPFAM" id="SSF90229">
    <property type="entry name" value="CCCH zinc finger"/>
    <property type="match status" value="1"/>
</dbReference>
<dbReference type="InterPro" id="IPR036855">
    <property type="entry name" value="Znf_CCCH_sf"/>
</dbReference>
<evidence type="ECO:0000256" key="3">
    <source>
        <dbReference type="ARBA" id="ARBA00022737"/>
    </source>
</evidence>
<evidence type="ECO:0000256" key="1">
    <source>
        <dbReference type="ARBA" id="ARBA00022574"/>
    </source>
</evidence>
<reference evidence="10" key="1">
    <citation type="submission" date="2025-08" db="UniProtKB">
        <authorList>
            <consortium name="RefSeq"/>
        </authorList>
    </citation>
    <scope>IDENTIFICATION</scope>
    <source>
        <tissue evidence="10">Fruit stalk</tissue>
    </source>
</reference>
<dbReference type="OrthoDB" id="59941at2759"/>
<keyword evidence="1 6" id="KW-0853">WD repeat</keyword>
<dbReference type="Proteomes" id="UP000515121">
    <property type="component" value="Unplaced"/>
</dbReference>
<evidence type="ECO:0000259" key="8">
    <source>
        <dbReference type="PROSITE" id="PS50103"/>
    </source>
</evidence>
<dbReference type="SMART" id="SM00320">
    <property type="entry name" value="WD40"/>
    <property type="match status" value="6"/>
</dbReference>
<dbReference type="PROSITE" id="PS00678">
    <property type="entry name" value="WD_REPEATS_1"/>
    <property type="match status" value="1"/>
</dbReference>
<organism evidence="9 10">
    <name type="scientific">Durio zibethinus</name>
    <name type="common">Durian</name>
    <dbReference type="NCBI Taxonomy" id="66656"/>
    <lineage>
        <taxon>Eukaryota</taxon>
        <taxon>Viridiplantae</taxon>
        <taxon>Streptophyta</taxon>
        <taxon>Embryophyta</taxon>
        <taxon>Tracheophyta</taxon>
        <taxon>Spermatophyta</taxon>
        <taxon>Magnoliopsida</taxon>
        <taxon>eudicotyledons</taxon>
        <taxon>Gunneridae</taxon>
        <taxon>Pentapetalae</taxon>
        <taxon>rosids</taxon>
        <taxon>malvids</taxon>
        <taxon>Malvales</taxon>
        <taxon>Malvaceae</taxon>
        <taxon>Helicteroideae</taxon>
        <taxon>Durio</taxon>
    </lineage>
</organism>
<keyword evidence="3" id="KW-0677">Repeat</keyword>
<sequence length="388" mass="42240">MEIKGVDRGRNLCGNKGDFTNPNGNVFRRNTMVSRALIGDPPTKISTFCPKNSSVWTLKPQEKTVCKYWMSGHCTRGDKCWYSHSWSLGGGFAMLAKLEGHKKAVQGVALPSGSDKLYSGSSDGTARIWDCNTGKCVQLIKLGNEVGCLITEGPWVFIGMKNVVKALNIHTANEFNLKGPVGQVYAMVVASDMLFAGAQNGAIIVWRGSSKASSFQAAASLEGHTGAVLCLAVGEKKLFSGSADQTIRVWDTDTLHCIKSLNGHADAVMSLLYCNGCLFSCSLDCTVKVWFAKEGQNWEVIYSHNEENGVLTLCGMNDAETKPVLFCSCNDNTVRLYELPSFSERGRLFSKQEVRVIERGPDGLFFTGDATGSLTVWRWLQKPQGGAS</sequence>
<dbReference type="PANTHER" id="PTHR44489:SF14">
    <property type="entry name" value="ZINC FINGER CCCH DOMAIN-CONTAINING PROTEIN 59-RELATED"/>
    <property type="match status" value="1"/>
</dbReference>
<evidence type="ECO:0000256" key="6">
    <source>
        <dbReference type="PROSITE-ProRule" id="PRU00221"/>
    </source>
</evidence>
<evidence type="ECO:0000256" key="5">
    <source>
        <dbReference type="ARBA" id="ARBA00022833"/>
    </source>
</evidence>
<evidence type="ECO:0000256" key="4">
    <source>
        <dbReference type="ARBA" id="ARBA00022771"/>
    </source>
</evidence>
<keyword evidence="9" id="KW-1185">Reference proteome</keyword>
<dbReference type="PROSITE" id="PS50294">
    <property type="entry name" value="WD_REPEATS_REGION"/>
    <property type="match status" value="2"/>
</dbReference>
<evidence type="ECO:0000313" key="10">
    <source>
        <dbReference type="RefSeq" id="XP_022739935.1"/>
    </source>
</evidence>
<dbReference type="InterPro" id="IPR019775">
    <property type="entry name" value="WD40_repeat_CS"/>
</dbReference>
<dbReference type="GeneID" id="111292018"/>
<accession>A0A6P5YHW2</accession>
<dbReference type="InterPro" id="IPR015943">
    <property type="entry name" value="WD40/YVTN_repeat-like_dom_sf"/>
</dbReference>
<proteinExistence type="predicted"/>
<feature type="repeat" description="WD" evidence="6">
    <location>
        <begin position="98"/>
        <end position="139"/>
    </location>
</feature>
<dbReference type="InterPro" id="IPR020472">
    <property type="entry name" value="WD40_PAC1"/>
</dbReference>
<name>A0A6P5YHW2_DURZI</name>
<dbReference type="PROSITE" id="PS50082">
    <property type="entry name" value="WD_REPEATS_2"/>
    <property type="match status" value="2"/>
</dbReference>
<keyword evidence="2 7" id="KW-0479">Metal-binding</keyword>
<dbReference type="InterPro" id="IPR044715">
    <property type="entry name" value="WDR86-like"/>
</dbReference>
<dbReference type="Gene3D" id="2.130.10.10">
    <property type="entry name" value="YVTN repeat-like/Quinoprotein amine dehydrogenase"/>
    <property type="match status" value="2"/>
</dbReference>
<evidence type="ECO:0000313" key="9">
    <source>
        <dbReference type="Proteomes" id="UP000515121"/>
    </source>
</evidence>
<dbReference type="InterPro" id="IPR036322">
    <property type="entry name" value="WD40_repeat_dom_sf"/>
</dbReference>
<dbReference type="GO" id="GO:0008270">
    <property type="term" value="F:zinc ion binding"/>
    <property type="evidence" value="ECO:0007669"/>
    <property type="project" value="UniProtKB-KW"/>
</dbReference>
<dbReference type="InterPro" id="IPR041367">
    <property type="entry name" value="Znf-CCCH_4"/>
</dbReference>
<protein>
    <submittedName>
        <fullName evidence="10">Zinc finger CCCH domain-containing protein 63-like</fullName>
    </submittedName>
</protein>
<dbReference type="KEGG" id="dzi:111292018"/>
<dbReference type="InterPro" id="IPR000571">
    <property type="entry name" value="Znf_CCCH"/>
</dbReference>
<dbReference type="RefSeq" id="XP_022739935.1">
    <property type="nucleotide sequence ID" value="XM_022884200.1"/>
</dbReference>
<feature type="repeat" description="WD" evidence="6">
    <location>
        <begin position="221"/>
        <end position="260"/>
    </location>
</feature>